<gene>
    <name evidence="2" type="ORF">GR170_13965</name>
</gene>
<comment type="caution">
    <text evidence="2">The sequence shown here is derived from an EMBL/GenBank/DDBJ whole genome shotgun (WGS) entry which is preliminary data.</text>
</comment>
<feature type="domain" description="HTH cro/C1-type" evidence="1">
    <location>
        <begin position="12"/>
        <end position="66"/>
    </location>
</feature>
<dbReference type="PROSITE" id="PS50943">
    <property type="entry name" value="HTH_CROC1"/>
    <property type="match status" value="1"/>
</dbReference>
<evidence type="ECO:0000259" key="1">
    <source>
        <dbReference type="PROSITE" id="PS50943"/>
    </source>
</evidence>
<evidence type="ECO:0000313" key="2">
    <source>
        <dbReference type="EMBL" id="MXN18950.1"/>
    </source>
</evidence>
<dbReference type="AlphaFoldDB" id="A0A6L7G6L2"/>
<dbReference type="GO" id="GO:0003677">
    <property type="term" value="F:DNA binding"/>
    <property type="evidence" value="ECO:0007669"/>
    <property type="project" value="InterPro"/>
</dbReference>
<reference evidence="2 3" key="1">
    <citation type="submission" date="2019-12" db="EMBL/GenBank/DDBJ databases">
        <authorList>
            <person name="Li M."/>
        </authorList>
    </citation>
    <scope>NUCLEOTIDE SEQUENCE [LARGE SCALE GENOMIC DNA]</scope>
    <source>
        <strain evidence="2 3">GBMRC 2024</strain>
    </source>
</reference>
<evidence type="ECO:0000313" key="3">
    <source>
        <dbReference type="Proteomes" id="UP000477911"/>
    </source>
</evidence>
<proteinExistence type="predicted"/>
<dbReference type="InterPro" id="IPR010982">
    <property type="entry name" value="Lambda_DNA-bd_dom_sf"/>
</dbReference>
<dbReference type="RefSeq" id="WP_160895077.1">
    <property type="nucleotide sequence ID" value="NZ_WUMU01000016.1"/>
</dbReference>
<dbReference type="SUPFAM" id="SSF47413">
    <property type="entry name" value="lambda repressor-like DNA-binding domains"/>
    <property type="match status" value="1"/>
</dbReference>
<dbReference type="Gene3D" id="1.10.260.40">
    <property type="entry name" value="lambda repressor-like DNA-binding domains"/>
    <property type="match status" value="1"/>
</dbReference>
<accession>A0A6L7G6L2</accession>
<dbReference type="EMBL" id="WUMU01000016">
    <property type="protein sequence ID" value="MXN18950.1"/>
    <property type="molecule type" value="Genomic_DNA"/>
</dbReference>
<dbReference type="Proteomes" id="UP000477911">
    <property type="component" value="Unassembled WGS sequence"/>
</dbReference>
<keyword evidence="3" id="KW-1185">Reference proteome</keyword>
<sequence length="133" mass="15107">MSSTFSKIGGRLRELRARTGLNQQDFAETIDTSFRSYRAYENGQRELPTAVVLRIHEIMNVSPHWLLLGEKEPTDDRSMQIIEQVAKASLDAMDQSATERDNAEKAKKLRLLIKLSLSQGECLPEADIMELWG</sequence>
<name>A0A6L7G6L2_9RHOB</name>
<dbReference type="SMART" id="SM00530">
    <property type="entry name" value="HTH_XRE"/>
    <property type="match status" value="1"/>
</dbReference>
<dbReference type="CDD" id="cd00093">
    <property type="entry name" value="HTH_XRE"/>
    <property type="match status" value="1"/>
</dbReference>
<organism evidence="2 3">
    <name type="scientific">Pseudooceanicola albus</name>
    <dbReference type="NCBI Taxonomy" id="2692189"/>
    <lineage>
        <taxon>Bacteria</taxon>
        <taxon>Pseudomonadati</taxon>
        <taxon>Pseudomonadota</taxon>
        <taxon>Alphaproteobacteria</taxon>
        <taxon>Rhodobacterales</taxon>
        <taxon>Paracoccaceae</taxon>
        <taxon>Pseudooceanicola</taxon>
    </lineage>
</organism>
<protein>
    <submittedName>
        <fullName evidence="2">Helix-turn-helix domain-containing protein</fullName>
    </submittedName>
</protein>
<dbReference type="InterPro" id="IPR001387">
    <property type="entry name" value="Cro/C1-type_HTH"/>
</dbReference>
<dbReference type="Pfam" id="PF12844">
    <property type="entry name" value="HTH_19"/>
    <property type="match status" value="1"/>
</dbReference>